<dbReference type="PROSITE" id="PS51034">
    <property type="entry name" value="ZP_2"/>
    <property type="match status" value="1"/>
</dbReference>
<gene>
    <name evidence="6" type="ORF">CHIRRI_LOCUS2153</name>
</gene>
<feature type="region of interest" description="Disordered" evidence="1">
    <location>
        <begin position="1413"/>
        <end position="1439"/>
    </location>
</feature>
<dbReference type="Proteomes" id="UP001153620">
    <property type="component" value="Chromosome 1"/>
</dbReference>
<dbReference type="SUPFAM" id="SSF57414">
    <property type="entry name" value="Hairpin loop containing domain-like"/>
    <property type="match status" value="4"/>
</dbReference>
<keyword evidence="2" id="KW-1133">Transmembrane helix</keyword>
<dbReference type="SMART" id="SM00473">
    <property type="entry name" value="PAN_AP"/>
    <property type="match status" value="4"/>
</dbReference>
<sequence length="1439" mass="166713">MWKIIQHPRTIIQLLAVYSFSKTILAQTTCNNGQGRIFYERLPNQQLQGFDDEVVRDSAPAFRTLEKCQDLCLRDRTVSNNLVRACSSFDFQPGSRIAAYGGNIEYEESTCYLTREQATPEGIGNLMLVPNSIHFNEICLTSNRPERECPSRRYVFERYPRKKLKLPVSDIKEVTAANRTDCEDKCLNEFSFVCRSANYDSTLRSCSLSRFTRRTHPELLEDDPNSDYLENTCLNSDRRCDGLIVFVKEANKKLGGPFEVDIFNNMTLEECQNMCLRAEKYICRSIEFDEETRQCILLEEDSVSQKDDITISSDYHHFFDLVCLDNQRGTEYPDNSVTSHLFDGMSGRRPDTAFQRYRNSRLSGEFHSEITGRSLSECLDECLRQTSFQCRSAVYSDRFRTCRLSRYNQKDSKRIIYDADYDYYENLMLGTDKDMSSTRPDMDWPTTHPDDRYPQNMPGRYPSMYPGDRLPTSPAYGPYDRYPTDQYDKERYPMMPDYDKDRYPMMPGYDKDRYPMMPGYDKDRYPMMPGYDKDRYPMVSGYDKDRYPMMPGYDKDRYPMPPTDRDRYPIMPSYDKDRFPMPPTDRDRYPMPGYDRDRFPMPPTNRDRYPMPSSDRDRYPMPPTDRDRYPMPPTDRDRYPMPGYDKDRYPMSGYDRDRYPMPPIDRDRYPMPGPGFEKPLRPTTGDPLDSNPKYPPTSNSYPDNNNNVPKDRYIPDDRNPSIGMYPDMRLPPNRGQTPYNIDPMYSVRYPEYPMMPPPYNRMPPVSENRFPVGNDRFPLNIYKYGNRDRIPMFMPPMNHPSMYEPDNRGYNSVRQPRPPYIMVGFGGHDLDYAPGSDMYGSPYGQSRPVAGTRCDDVDSYKQMGLRQKMRNQFVKKKLKARDLIHCQRECSGAKDFVCRSFNYRDDGERSLQQAVESFNCELSDRDTRELDLNNPQMFENANYDFYERSIGGRSMDGECLDVSQVCNEDGMEFTLRTGEPFAGRIYTYGFYDRCFFRGNGGTVNVLRISGVQGYPECGTQRYGDTMTNIIVVQFSEHLQTSRDKRFNLTCLFRGPGESVVTSGYIGAGSGSPVPIEYLPAENSMSSKVRLMILYQGRPTTTIAVGDPLTFRLESQDGYNHINDIFATNVVARDPYSGRSVQLIDRYGCPVDTFVFPELGRSRDGDSLEARFNAFKIPESNFLVFEATVRTCRDGCQPAYCNNLSGRSEPSFGRKKRSLNETENAIIQNSHEEVVTKIIEKENGTKNANEGEKENENKEDIPEQVREMIEVFESREEMQQESIAKKMISLDTESVCLSVTEYYGLIISTMLLLALLLTVATIIGLLYKKYWKIILKNTSLDYHSSPNSFTNYNRERNAQKSGTQDYKNKNDDFNEAYRSSSTVSIFGSNLQKTFATGNLSRICQIPVINPINKSNGSTRNFDDDSEPIYTDPSLFERSRI</sequence>
<dbReference type="Gene3D" id="3.50.4.10">
    <property type="entry name" value="Hepatocyte Growth Factor"/>
    <property type="match status" value="4"/>
</dbReference>
<keyword evidence="2" id="KW-0472">Membrane</keyword>
<evidence type="ECO:0000313" key="7">
    <source>
        <dbReference type="Proteomes" id="UP001153620"/>
    </source>
</evidence>
<feature type="region of interest" description="Disordered" evidence="1">
    <location>
        <begin position="1241"/>
        <end position="1261"/>
    </location>
</feature>
<dbReference type="PROSITE" id="PS50948">
    <property type="entry name" value="PAN"/>
    <property type="match status" value="5"/>
</dbReference>
<feature type="domain" description="Apple" evidence="4">
    <location>
        <begin position="30"/>
        <end position="139"/>
    </location>
</feature>
<feature type="domain" description="Apple" evidence="4">
    <location>
        <begin position="349"/>
        <end position="428"/>
    </location>
</feature>
<feature type="transmembrane region" description="Helical" evidence="2">
    <location>
        <begin position="1301"/>
        <end position="1326"/>
    </location>
</feature>
<dbReference type="PANTHER" id="PTHR47327">
    <property type="entry name" value="FI18240P1-RELATED"/>
    <property type="match status" value="1"/>
</dbReference>
<feature type="domain" description="Apple" evidence="4">
    <location>
        <begin position="854"/>
        <end position="950"/>
    </location>
</feature>
<accession>A0A9P0NDF9</accession>
<evidence type="ECO:0000256" key="3">
    <source>
        <dbReference type="SAM" id="SignalP"/>
    </source>
</evidence>
<feature type="compositionally biased region" description="Basic and acidic residues" evidence="1">
    <location>
        <begin position="709"/>
        <end position="719"/>
    </location>
</feature>
<feature type="domain" description="Apple" evidence="4">
    <location>
        <begin position="240"/>
        <end position="323"/>
    </location>
</feature>
<feature type="compositionally biased region" description="Basic and acidic residues" evidence="1">
    <location>
        <begin position="553"/>
        <end position="669"/>
    </location>
</feature>
<feature type="chain" id="PRO_5040329487" evidence="3">
    <location>
        <begin position="27"/>
        <end position="1439"/>
    </location>
</feature>
<feature type="domain" description="ZP" evidence="5">
    <location>
        <begin position="965"/>
        <end position="1207"/>
    </location>
</feature>
<organism evidence="6 7">
    <name type="scientific">Chironomus riparius</name>
    <dbReference type="NCBI Taxonomy" id="315576"/>
    <lineage>
        <taxon>Eukaryota</taxon>
        <taxon>Metazoa</taxon>
        <taxon>Ecdysozoa</taxon>
        <taxon>Arthropoda</taxon>
        <taxon>Hexapoda</taxon>
        <taxon>Insecta</taxon>
        <taxon>Pterygota</taxon>
        <taxon>Neoptera</taxon>
        <taxon>Endopterygota</taxon>
        <taxon>Diptera</taxon>
        <taxon>Nematocera</taxon>
        <taxon>Chironomoidea</taxon>
        <taxon>Chironomidae</taxon>
        <taxon>Chironominae</taxon>
        <taxon>Chironomus</taxon>
    </lineage>
</organism>
<feature type="region of interest" description="Disordered" evidence="1">
    <location>
        <begin position="553"/>
        <end position="736"/>
    </location>
</feature>
<reference evidence="6" key="2">
    <citation type="submission" date="2022-10" db="EMBL/GenBank/DDBJ databases">
        <authorList>
            <consortium name="ENA_rothamsted_submissions"/>
            <consortium name="culmorum"/>
            <person name="King R."/>
        </authorList>
    </citation>
    <scope>NUCLEOTIDE SEQUENCE</scope>
</reference>
<keyword evidence="7" id="KW-1185">Reference proteome</keyword>
<feature type="region of interest" description="Disordered" evidence="1">
    <location>
        <begin position="462"/>
        <end position="483"/>
    </location>
</feature>
<evidence type="ECO:0000259" key="4">
    <source>
        <dbReference type="PROSITE" id="PS50948"/>
    </source>
</evidence>
<dbReference type="CDD" id="cd01099">
    <property type="entry name" value="PAN_AP_HGF"/>
    <property type="match status" value="4"/>
</dbReference>
<dbReference type="SMART" id="SM00241">
    <property type="entry name" value="ZP"/>
    <property type="match status" value="1"/>
</dbReference>
<evidence type="ECO:0000313" key="6">
    <source>
        <dbReference type="EMBL" id="CAH1711581.1"/>
    </source>
</evidence>
<feature type="domain" description="Apple" evidence="4">
    <location>
        <begin position="149"/>
        <end position="233"/>
    </location>
</feature>
<feature type="region of interest" description="Disordered" evidence="1">
    <location>
        <begin position="436"/>
        <end position="455"/>
    </location>
</feature>
<keyword evidence="2" id="KW-0812">Transmembrane</keyword>
<evidence type="ECO:0000256" key="1">
    <source>
        <dbReference type="SAM" id="MobiDB-lite"/>
    </source>
</evidence>
<reference evidence="6" key="1">
    <citation type="submission" date="2022-01" db="EMBL/GenBank/DDBJ databases">
        <authorList>
            <person name="King R."/>
        </authorList>
    </citation>
    <scope>NUCLEOTIDE SEQUENCE</scope>
</reference>
<dbReference type="InterPro" id="IPR003609">
    <property type="entry name" value="Pan_app"/>
</dbReference>
<dbReference type="Pfam" id="PF00024">
    <property type="entry name" value="PAN_1"/>
    <property type="match status" value="4"/>
</dbReference>
<dbReference type="EMBL" id="OU895877">
    <property type="protein sequence ID" value="CAH1711581.1"/>
    <property type="molecule type" value="Genomic_DNA"/>
</dbReference>
<name>A0A9P0NDF9_9DIPT</name>
<dbReference type="GO" id="GO:0009653">
    <property type="term" value="P:anatomical structure morphogenesis"/>
    <property type="evidence" value="ECO:0007669"/>
    <property type="project" value="TreeGrafter"/>
</dbReference>
<feature type="compositionally biased region" description="Polar residues" evidence="1">
    <location>
        <begin position="696"/>
        <end position="708"/>
    </location>
</feature>
<feature type="compositionally biased region" description="Basic and acidic residues" evidence="1">
    <location>
        <begin position="436"/>
        <end position="453"/>
    </location>
</feature>
<evidence type="ECO:0000259" key="5">
    <source>
        <dbReference type="PROSITE" id="PS51034"/>
    </source>
</evidence>
<keyword evidence="3" id="KW-0732">Signal</keyword>
<protein>
    <submittedName>
        <fullName evidence="6">Uncharacterized protein</fullName>
    </submittedName>
</protein>
<dbReference type="InterPro" id="IPR052774">
    <property type="entry name" value="Celegans_DevNeuronal_Protein"/>
</dbReference>
<feature type="region of interest" description="Disordered" evidence="1">
    <location>
        <begin position="1350"/>
        <end position="1370"/>
    </location>
</feature>
<dbReference type="PANTHER" id="PTHR47327:SF9">
    <property type="entry name" value="NO MECHANORECEPTOR POTENTIAL A, ISOFORM A"/>
    <property type="match status" value="1"/>
</dbReference>
<dbReference type="InterPro" id="IPR001507">
    <property type="entry name" value="ZP_dom"/>
</dbReference>
<evidence type="ECO:0000256" key="2">
    <source>
        <dbReference type="SAM" id="Phobius"/>
    </source>
</evidence>
<proteinExistence type="predicted"/>
<feature type="signal peptide" evidence="3">
    <location>
        <begin position="1"/>
        <end position="26"/>
    </location>
</feature>